<dbReference type="Gene3D" id="3.20.20.70">
    <property type="entry name" value="Aldolase class I"/>
    <property type="match status" value="1"/>
</dbReference>
<keyword evidence="4 9" id="KW-0460">Magnesium</keyword>
<feature type="binding site" evidence="9">
    <location>
        <position position="90"/>
    </location>
    <ligand>
        <name>Mg(2+)</name>
        <dbReference type="ChEBI" id="CHEBI:18420"/>
    </ligand>
</feature>
<comment type="caution">
    <text evidence="13">The sequence shown here is derived from an EMBL/GenBank/DDBJ whole genome shotgun (WGS) entry which is preliminary data.</text>
</comment>
<keyword evidence="5 9" id="KW-0784">Thiamine biosynthesis</keyword>
<dbReference type="InterPro" id="IPR013785">
    <property type="entry name" value="Aldolase_TIM"/>
</dbReference>
<comment type="catalytic activity">
    <reaction evidence="8 9 10">
        <text>2-[(2R,5Z)-2-carboxy-4-methylthiazol-5(2H)-ylidene]ethyl phosphate + 4-amino-2-methyl-5-(diphosphooxymethyl)pyrimidine + 2 H(+) = thiamine phosphate + CO2 + diphosphate</text>
        <dbReference type="Rhea" id="RHEA:47844"/>
        <dbReference type="ChEBI" id="CHEBI:15378"/>
        <dbReference type="ChEBI" id="CHEBI:16526"/>
        <dbReference type="ChEBI" id="CHEBI:33019"/>
        <dbReference type="ChEBI" id="CHEBI:37575"/>
        <dbReference type="ChEBI" id="CHEBI:57841"/>
        <dbReference type="ChEBI" id="CHEBI:62899"/>
        <dbReference type="EC" id="2.5.1.3"/>
    </reaction>
</comment>
<dbReference type="GO" id="GO:0009229">
    <property type="term" value="P:thiamine diphosphate biosynthetic process"/>
    <property type="evidence" value="ECO:0007669"/>
    <property type="project" value="UniProtKB-UniRule"/>
</dbReference>
<name>A0AB35UJ29_9FIRM</name>
<gene>
    <name evidence="9 13" type="primary">thiE</name>
    <name evidence="13" type="ORF">MQE39_03775</name>
</gene>
<comment type="pathway">
    <text evidence="1 9 11">Cofactor biosynthesis; thiamine diphosphate biosynthesis; thiamine phosphate from 4-amino-2-methyl-5-diphosphomethylpyrimidine and 4-methyl-5-(2-phosphoethyl)-thiazole: step 1/1.</text>
</comment>
<evidence type="ECO:0000256" key="8">
    <source>
        <dbReference type="ARBA" id="ARBA00047883"/>
    </source>
</evidence>
<organism evidence="13 14">
    <name type="scientific">Dielma fastidiosa</name>
    <dbReference type="NCBI Taxonomy" id="1034346"/>
    <lineage>
        <taxon>Bacteria</taxon>
        <taxon>Bacillati</taxon>
        <taxon>Bacillota</taxon>
        <taxon>Erysipelotrichia</taxon>
        <taxon>Erysipelotrichales</taxon>
        <taxon>Erysipelotrichaceae</taxon>
        <taxon>Dielma</taxon>
    </lineage>
</organism>
<dbReference type="GO" id="GO:0009228">
    <property type="term" value="P:thiamine biosynthetic process"/>
    <property type="evidence" value="ECO:0007669"/>
    <property type="project" value="UniProtKB-KW"/>
</dbReference>
<dbReference type="SUPFAM" id="SSF51391">
    <property type="entry name" value="Thiamin phosphate synthase"/>
    <property type="match status" value="1"/>
</dbReference>
<dbReference type="GO" id="GO:0000287">
    <property type="term" value="F:magnesium ion binding"/>
    <property type="evidence" value="ECO:0007669"/>
    <property type="project" value="UniProtKB-UniRule"/>
</dbReference>
<evidence type="ECO:0000256" key="3">
    <source>
        <dbReference type="ARBA" id="ARBA00022723"/>
    </source>
</evidence>
<feature type="binding site" evidence="9">
    <location>
        <position position="70"/>
    </location>
    <ligand>
        <name>4-amino-2-methyl-5-(diphosphooxymethyl)pyrimidine</name>
        <dbReference type="ChEBI" id="CHEBI:57841"/>
    </ligand>
</feature>
<keyword evidence="3 9" id="KW-0479">Metal-binding</keyword>
<feature type="binding site" evidence="9">
    <location>
        <begin position="135"/>
        <end position="137"/>
    </location>
    <ligand>
        <name>2-[(2R,5Z)-2-carboxy-4-methylthiazol-5(2H)-ylidene]ethyl phosphate</name>
        <dbReference type="ChEBI" id="CHEBI:62899"/>
    </ligand>
</feature>
<accession>A0AB35UJ29</accession>
<comment type="similarity">
    <text evidence="9 10">Belongs to the thiamine-phosphate synthase family.</text>
</comment>
<proteinExistence type="inferred from homology"/>
<dbReference type="Proteomes" id="UP001276902">
    <property type="component" value="Unassembled WGS sequence"/>
</dbReference>
<dbReference type="GO" id="GO:0004789">
    <property type="term" value="F:thiamine-phosphate diphosphorylase activity"/>
    <property type="evidence" value="ECO:0007669"/>
    <property type="project" value="UniProtKB-UniRule"/>
</dbReference>
<feature type="binding site" evidence="9">
    <location>
        <position position="138"/>
    </location>
    <ligand>
        <name>4-amino-2-methyl-5-(diphosphooxymethyl)pyrimidine</name>
        <dbReference type="ChEBI" id="CHEBI:57841"/>
    </ligand>
</feature>
<dbReference type="InterPro" id="IPR034291">
    <property type="entry name" value="TMP_synthase"/>
</dbReference>
<dbReference type="InterPro" id="IPR036206">
    <property type="entry name" value="ThiamineP_synth_sf"/>
</dbReference>
<keyword evidence="2 9" id="KW-0808">Transferase</keyword>
<dbReference type="HAMAP" id="MF_00097">
    <property type="entry name" value="TMP_synthase"/>
    <property type="match status" value="1"/>
</dbReference>
<dbReference type="AlphaFoldDB" id="A0AB35UJ29"/>
<dbReference type="Pfam" id="PF02581">
    <property type="entry name" value="TMP-TENI"/>
    <property type="match status" value="1"/>
</dbReference>
<comment type="catalytic activity">
    <reaction evidence="6 9 10">
        <text>4-methyl-5-(2-phosphooxyethyl)-thiazole + 4-amino-2-methyl-5-(diphosphooxymethyl)pyrimidine + H(+) = thiamine phosphate + diphosphate</text>
        <dbReference type="Rhea" id="RHEA:22328"/>
        <dbReference type="ChEBI" id="CHEBI:15378"/>
        <dbReference type="ChEBI" id="CHEBI:33019"/>
        <dbReference type="ChEBI" id="CHEBI:37575"/>
        <dbReference type="ChEBI" id="CHEBI:57841"/>
        <dbReference type="ChEBI" id="CHEBI:58296"/>
        <dbReference type="EC" id="2.5.1.3"/>
    </reaction>
</comment>
<dbReference type="PANTHER" id="PTHR20857">
    <property type="entry name" value="THIAMINE-PHOSPHATE PYROPHOSPHORYLASE"/>
    <property type="match status" value="1"/>
</dbReference>
<evidence type="ECO:0000256" key="6">
    <source>
        <dbReference type="ARBA" id="ARBA00047334"/>
    </source>
</evidence>
<evidence type="ECO:0000256" key="10">
    <source>
        <dbReference type="RuleBase" id="RU003826"/>
    </source>
</evidence>
<protein>
    <recommendedName>
        <fullName evidence="9">Thiamine-phosphate synthase</fullName>
        <shortName evidence="9">TP synthase</shortName>
        <shortName evidence="9">TPS</shortName>
        <ecNumber evidence="9">2.5.1.3</ecNumber>
    </recommendedName>
    <alternativeName>
        <fullName evidence="9">Thiamine-phosphate pyrophosphorylase</fullName>
        <shortName evidence="9">TMP pyrophosphorylase</shortName>
        <shortName evidence="9">TMP-PPase</shortName>
    </alternativeName>
</protein>
<dbReference type="NCBIfam" id="TIGR00693">
    <property type="entry name" value="thiE"/>
    <property type="match status" value="1"/>
</dbReference>
<evidence type="ECO:0000256" key="4">
    <source>
        <dbReference type="ARBA" id="ARBA00022842"/>
    </source>
</evidence>
<reference evidence="13" key="1">
    <citation type="submission" date="2022-03" db="EMBL/GenBank/DDBJ databases">
        <title>First case of bacteraemia caused by Dielma fastidiosa in a patient hospitalised with diverticulitis.</title>
        <authorList>
            <person name="Forman-Ankjaer B."/>
            <person name="Hvid-Jensen F."/>
            <person name="Kobel C.M."/>
            <person name="Greve T."/>
        </authorList>
    </citation>
    <scope>NUCLEOTIDE SEQUENCE</scope>
    <source>
        <strain evidence="13">AUH_DF_2021</strain>
    </source>
</reference>
<evidence type="ECO:0000256" key="5">
    <source>
        <dbReference type="ARBA" id="ARBA00022977"/>
    </source>
</evidence>
<comment type="cofactor">
    <cofactor evidence="9">
        <name>Mg(2+)</name>
        <dbReference type="ChEBI" id="CHEBI:18420"/>
    </cofactor>
    <text evidence="9">Binds 1 Mg(2+) ion per subunit.</text>
</comment>
<dbReference type="GO" id="GO:0005737">
    <property type="term" value="C:cytoplasm"/>
    <property type="evidence" value="ECO:0007669"/>
    <property type="project" value="TreeGrafter"/>
</dbReference>
<comment type="catalytic activity">
    <reaction evidence="7 9 10">
        <text>2-(2-carboxy-4-methylthiazol-5-yl)ethyl phosphate + 4-amino-2-methyl-5-(diphosphooxymethyl)pyrimidine + 2 H(+) = thiamine phosphate + CO2 + diphosphate</text>
        <dbReference type="Rhea" id="RHEA:47848"/>
        <dbReference type="ChEBI" id="CHEBI:15378"/>
        <dbReference type="ChEBI" id="CHEBI:16526"/>
        <dbReference type="ChEBI" id="CHEBI:33019"/>
        <dbReference type="ChEBI" id="CHEBI:37575"/>
        <dbReference type="ChEBI" id="CHEBI:57841"/>
        <dbReference type="ChEBI" id="CHEBI:62890"/>
        <dbReference type="EC" id="2.5.1.3"/>
    </reaction>
</comment>
<dbReference type="InterPro" id="IPR022998">
    <property type="entry name" value="ThiamineP_synth_TenI"/>
</dbReference>
<feature type="binding site" evidence="9">
    <location>
        <position position="71"/>
    </location>
    <ligand>
        <name>Mg(2+)</name>
        <dbReference type="ChEBI" id="CHEBI:18420"/>
    </ligand>
</feature>
<sequence length="205" mass="22160">MMKIDYRLCLVTDRSLLRGIRLEEAVEQAICGGCTMIQLREKNCSAKAFYELAKRIKSITDAYHVPLIINDRTDIAIAIRAAGVHVGQSDLPAYVIRSMIGNDALLGVSVTSVKEALQAEKEGADYLGVGALFPTNTKKDAAHVTLQELKNIKKAVTIPIMGIGGINKTNLELLKQTGIDSIAVISAILDQPNITQAAAELKQCL</sequence>
<evidence type="ECO:0000256" key="7">
    <source>
        <dbReference type="ARBA" id="ARBA00047851"/>
    </source>
</evidence>
<feature type="binding site" evidence="9">
    <location>
        <position position="165"/>
    </location>
    <ligand>
        <name>2-[(2R,5Z)-2-carboxy-4-methylthiazol-5(2H)-ylidene]ethyl phosphate</name>
        <dbReference type="ChEBI" id="CHEBI:62899"/>
    </ligand>
</feature>
<evidence type="ECO:0000313" key="13">
    <source>
        <dbReference type="EMBL" id="MDY5167243.1"/>
    </source>
</evidence>
<feature type="binding site" evidence="9">
    <location>
        <begin position="38"/>
        <end position="42"/>
    </location>
    <ligand>
        <name>4-amino-2-methyl-5-(diphosphooxymethyl)pyrimidine</name>
        <dbReference type="ChEBI" id="CHEBI:57841"/>
    </ligand>
</feature>
<comment type="function">
    <text evidence="9">Condenses 4-methyl-5-(beta-hydroxyethyl)thiazole monophosphate (THZ-P) and 2-methyl-4-amino-5-hydroxymethyl pyrimidine pyrophosphate (HMP-PP) to form thiamine monophosphate (TMP).</text>
</comment>
<evidence type="ECO:0000256" key="1">
    <source>
        <dbReference type="ARBA" id="ARBA00005165"/>
    </source>
</evidence>
<feature type="binding site" evidence="9">
    <location>
        <position position="109"/>
    </location>
    <ligand>
        <name>4-amino-2-methyl-5-(diphosphooxymethyl)pyrimidine</name>
        <dbReference type="ChEBI" id="CHEBI:57841"/>
    </ligand>
</feature>
<evidence type="ECO:0000256" key="2">
    <source>
        <dbReference type="ARBA" id="ARBA00022679"/>
    </source>
</evidence>
<dbReference type="CDD" id="cd00564">
    <property type="entry name" value="TMP_TenI"/>
    <property type="match status" value="1"/>
</dbReference>
<dbReference type="EC" id="2.5.1.3" evidence="9"/>
<feature type="domain" description="Thiamine phosphate synthase/TenI" evidence="12">
    <location>
        <begin position="8"/>
        <end position="188"/>
    </location>
</feature>
<dbReference type="EMBL" id="JALDAW010000011">
    <property type="protein sequence ID" value="MDY5167243.1"/>
    <property type="molecule type" value="Genomic_DNA"/>
</dbReference>
<dbReference type="RefSeq" id="WP_320883065.1">
    <property type="nucleotide sequence ID" value="NZ_BAABZA010000001.1"/>
</dbReference>
<evidence type="ECO:0000256" key="9">
    <source>
        <dbReference type="HAMAP-Rule" id="MF_00097"/>
    </source>
</evidence>
<dbReference type="PANTHER" id="PTHR20857:SF23">
    <property type="entry name" value="THIAMINE BIOSYNTHETIC BIFUNCTIONAL ENZYME"/>
    <property type="match status" value="1"/>
</dbReference>
<evidence type="ECO:0000259" key="12">
    <source>
        <dbReference type="Pfam" id="PF02581"/>
    </source>
</evidence>
<dbReference type="FunFam" id="3.20.20.70:FF:000096">
    <property type="entry name" value="Thiamine-phosphate synthase"/>
    <property type="match status" value="1"/>
</dbReference>
<evidence type="ECO:0000256" key="11">
    <source>
        <dbReference type="RuleBase" id="RU004253"/>
    </source>
</evidence>
<feature type="binding site" evidence="9">
    <location>
        <begin position="185"/>
        <end position="186"/>
    </location>
    <ligand>
        <name>2-[(2R,5Z)-2-carboxy-4-methylthiazol-5(2H)-ylidene]ethyl phosphate</name>
        <dbReference type="ChEBI" id="CHEBI:62899"/>
    </ligand>
</feature>
<evidence type="ECO:0000313" key="14">
    <source>
        <dbReference type="Proteomes" id="UP001276902"/>
    </source>
</evidence>